<keyword evidence="3" id="KW-1185">Reference proteome</keyword>
<dbReference type="InterPro" id="IPR018958">
    <property type="entry name" value="Knr4/Smi1-like_dom"/>
</dbReference>
<protein>
    <recommendedName>
        <fullName evidence="1">Knr4/Smi1-like domain-containing protein</fullName>
    </recommendedName>
</protein>
<dbReference type="InterPro" id="IPR037883">
    <property type="entry name" value="Knr4/Smi1-like_sf"/>
</dbReference>
<comment type="caution">
    <text evidence="2">The sequence shown here is derived from an EMBL/GenBank/DDBJ whole genome shotgun (WGS) entry which is preliminary data.</text>
</comment>
<dbReference type="OrthoDB" id="6058590at2"/>
<feature type="domain" description="Knr4/Smi1-like" evidence="1">
    <location>
        <begin position="31"/>
        <end position="107"/>
    </location>
</feature>
<dbReference type="Gene3D" id="3.40.1580.10">
    <property type="entry name" value="SMI1/KNR4-like"/>
    <property type="match status" value="1"/>
</dbReference>
<reference evidence="3" key="1">
    <citation type="submission" date="2016-01" db="EMBL/GenBank/DDBJ databases">
        <authorList>
            <person name="Mitreva M."/>
            <person name="Pepin K.H."/>
            <person name="Mihindukulasuriya K.A."/>
            <person name="Fulton R."/>
            <person name="Fronick C."/>
            <person name="O'Laughlin M."/>
            <person name="Miner T."/>
            <person name="Herter B."/>
            <person name="Rosa B.A."/>
            <person name="Cordes M."/>
            <person name="Tomlinson C."/>
            <person name="Wollam A."/>
            <person name="Palsikar V.B."/>
            <person name="Mardis E.R."/>
            <person name="Wilson R.K."/>
        </authorList>
    </citation>
    <scope>NUCLEOTIDE SEQUENCE [LARGE SCALE GENOMIC DNA]</scope>
    <source>
        <strain evidence="3">DNF00896</strain>
    </source>
</reference>
<evidence type="ECO:0000313" key="3">
    <source>
        <dbReference type="Proteomes" id="UP000070394"/>
    </source>
</evidence>
<proteinExistence type="predicted"/>
<dbReference type="AlphaFoldDB" id="A0A133ZPT9"/>
<dbReference type="Pfam" id="PF09346">
    <property type="entry name" value="SMI1_KNR4"/>
    <property type="match status" value="1"/>
</dbReference>
<organism evidence="2 3">
    <name type="scientific">Lachnoanaerobaculum saburreum</name>
    <dbReference type="NCBI Taxonomy" id="467210"/>
    <lineage>
        <taxon>Bacteria</taxon>
        <taxon>Bacillati</taxon>
        <taxon>Bacillota</taxon>
        <taxon>Clostridia</taxon>
        <taxon>Lachnospirales</taxon>
        <taxon>Lachnospiraceae</taxon>
        <taxon>Lachnoanaerobaculum</taxon>
    </lineage>
</organism>
<dbReference type="Proteomes" id="UP000070394">
    <property type="component" value="Unassembled WGS sequence"/>
</dbReference>
<accession>A0A133ZPT9</accession>
<name>A0A133ZPT9_9FIRM</name>
<sequence length="122" mass="14761">MEWKLLDAGSIYKGFEYPKELLKIVHLGLTDFDFWYLMDYEQAAWRIKGLQERYPDRKLVPFARRGDNDDIVCFDIDKGGRVQKIHDFASSGWEQRKDYDSFWDWFREAIDEMIEEGEYDEI</sequence>
<dbReference type="RefSeq" id="WP_060931169.1">
    <property type="nucleotide sequence ID" value="NZ_KQ959828.1"/>
</dbReference>
<evidence type="ECO:0000313" key="2">
    <source>
        <dbReference type="EMBL" id="KXB57467.1"/>
    </source>
</evidence>
<dbReference type="SUPFAM" id="SSF160631">
    <property type="entry name" value="SMI1/KNR4-like"/>
    <property type="match status" value="1"/>
</dbReference>
<gene>
    <name evidence="2" type="ORF">HMPREF1866_01402</name>
</gene>
<evidence type="ECO:0000259" key="1">
    <source>
        <dbReference type="Pfam" id="PF09346"/>
    </source>
</evidence>
<dbReference type="STRING" id="467210.HMPREF1866_01402"/>
<dbReference type="PATRIC" id="fig|467210.3.peg.1389"/>
<dbReference type="EMBL" id="LSDA01000089">
    <property type="protein sequence ID" value="KXB57467.1"/>
    <property type="molecule type" value="Genomic_DNA"/>
</dbReference>